<reference evidence="3 5" key="4">
    <citation type="submission" date="2015-03" db="EMBL/GenBank/DDBJ databases">
        <authorList>
            <person name="Regsiter A."/>
            <person name="william w."/>
        </authorList>
    </citation>
    <scope>NUCLEOTIDE SEQUENCE [LARGE SCALE GENOMIC DNA]</scope>
    <source>
        <strain evidence="3 5">CB1</strain>
    </source>
</reference>
<reference evidence="2" key="3">
    <citation type="submission" date="2010-07" db="EMBL/GenBank/DDBJ databases">
        <authorList>
            <person name="Genoscope - CEA"/>
        </authorList>
    </citation>
    <scope>NUCLEOTIDE SEQUENCE</scope>
    <source>
        <strain evidence="2">3As</strain>
    </source>
</reference>
<dbReference type="eggNOG" id="ENOG5033R5N">
    <property type="taxonomic scope" value="Bacteria"/>
</dbReference>
<evidence type="ECO:0000313" key="2">
    <source>
        <dbReference type="EMBL" id="CAZ90066.1"/>
    </source>
</evidence>
<dbReference type="EMBL" id="CTRI01000029">
    <property type="protein sequence ID" value="CQR37110.1"/>
    <property type="molecule type" value="Genomic_DNA"/>
</dbReference>
<reference key="1">
    <citation type="submission" date="2009-07" db="EMBL/GenBank/DDBJ databases">
        <authorList>
            <person name="Genoscope - CEA"/>
        </authorList>
    </citation>
    <scope>NUCLEOTIDE SEQUENCE</scope>
    <source>
        <strain>3As</strain>
    </source>
</reference>
<keyword evidence="5" id="KW-1185">Reference proteome</keyword>
<reference evidence="4" key="2">
    <citation type="journal article" date="2010" name="PLoS Genet.">
        <title>Structure, function, and evolution of the Thiomonas spp. genome.</title>
        <authorList>
            <person name="Arsene-Ploetze F."/>
            <person name="Koechler S."/>
            <person name="Marchal M."/>
            <person name="Coppee J.Y."/>
            <person name="Chandler M."/>
            <person name="Bonnefoy V."/>
            <person name="Brochier-Armanet C."/>
            <person name="Barakat M."/>
            <person name="Barbe V."/>
            <person name="Battaglia-Brunet F."/>
            <person name="Bruneel O."/>
            <person name="Bryan C.G."/>
            <person name="Cleiss-Arnold J."/>
            <person name="Cruveiller S."/>
            <person name="Erhardt M."/>
            <person name="Heinrich-Salmeron A."/>
            <person name="Hommais F."/>
            <person name="Joulian C."/>
            <person name="Krin E."/>
            <person name="Lieutaud A."/>
            <person name="Lievremont D."/>
            <person name="Michel C."/>
            <person name="Muller D."/>
            <person name="Ortet P."/>
            <person name="Proux C."/>
            <person name="Siguier P."/>
            <person name="Roche D."/>
            <person name="Rouy Z."/>
            <person name="Salvignol G."/>
            <person name="Slyemi D."/>
            <person name="Talla E."/>
            <person name="Weiss S."/>
            <person name="Weissenbach J."/>
            <person name="Medigue C."/>
            <person name="Bertin P.N."/>
        </authorList>
    </citation>
    <scope>NUCLEOTIDE SEQUENCE [LARGE SCALE GENOMIC DNA]</scope>
    <source>
        <strain evidence="4">DSM 22701 / CIP 110005 / 3As</strain>
    </source>
</reference>
<evidence type="ECO:0000313" key="3">
    <source>
        <dbReference type="EMBL" id="CQR37110.1"/>
    </source>
</evidence>
<dbReference type="EMBL" id="FP475956">
    <property type="protein sequence ID" value="CAZ90066.1"/>
    <property type="molecule type" value="Genomic_DNA"/>
</dbReference>
<feature type="region of interest" description="Disordered" evidence="1">
    <location>
        <begin position="442"/>
        <end position="473"/>
    </location>
</feature>
<dbReference type="AlphaFoldDB" id="D6CND8"/>
<dbReference type="HOGENOM" id="CLU_582260_0_0_4"/>
<accession>D6CND8</accession>
<evidence type="ECO:0000313" key="5">
    <source>
        <dbReference type="Proteomes" id="UP000078599"/>
    </source>
</evidence>
<dbReference type="Proteomes" id="UP000002372">
    <property type="component" value="Chromosome"/>
</dbReference>
<dbReference type="KEGG" id="thi:THI_3479"/>
<evidence type="ECO:0000313" key="4">
    <source>
        <dbReference type="Proteomes" id="UP000002372"/>
    </source>
</evidence>
<dbReference type="Proteomes" id="UP000078599">
    <property type="component" value="Unassembled WGS sequence"/>
</dbReference>
<sequence>MTMATIRWHEVSREDLLDVLLGEPSSLKPSISSFPSLEVKGGKLAVAYAAEAGTDAYLLPTLVVLGNEFAADTLSWLRVYADEVSPISQFARVVLASDWSAFGEATDSLRRVRNRADRWACVAVGEALAQSDGDSELQAMPLSRVSSCFSIPIGRTNLLFGDGNLVRQCVDRLRTVSQDQRLGRRTLSVDQLLPVLAIAGSAVLEDTAASEAALLVVEAASTYFAAFLRSPPLVSFNQLKNYPGLSSDSIEERVVAFNRLSLEVLNQDPSQFGETIAPVLAAAAFLVGRGTSHVFLLKRFGRVAPVAFAWFGVIAALAGPRAWDGAWLRAVKGAERLLRPNFDWLDAPSADIGWAEFSWLSSTFDGVEQLAGIPKMLPRTLSIEIVPGAIIQVRLGTGSADIESRVTSEAKARERALQEALTQFVSLAQRVKNLVEKQPVQANEQQTLGLESESIALSTKGARSRRRRDSSST</sequence>
<organism evidence="2 4">
    <name type="scientific">Thiomonas arsenitoxydans (strain DSM 22701 / CIP 110005 / 3As)</name>
    <dbReference type="NCBI Taxonomy" id="426114"/>
    <lineage>
        <taxon>Bacteria</taxon>
        <taxon>Pseudomonadati</taxon>
        <taxon>Pseudomonadota</taxon>
        <taxon>Betaproteobacteria</taxon>
        <taxon>Burkholderiales</taxon>
        <taxon>Thiomonas</taxon>
    </lineage>
</organism>
<evidence type="ECO:0000256" key="1">
    <source>
        <dbReference type="SAM" id="MobiDB-lite"/>
    </source>
</evidence>
<feature type="compositionally biased region" description="Basic residues" evidence="1">
    <location>
        <begin position="462"/>
        <end position="473"/>
    </location>
</feature>
<gene>
    <name evidence="2" type="ordered locus">THI_3479</name>
    <name evidence="3" type="ORF">THICB1_70083</name>
</gene>
<proteinExistence type="predicted"/>
<protein>
    <submittedName>
        <fullName evidence="2">Uncharacterized protein</fullName>
    </submittedName>
</protein>
<name>D6CND8_THIA3</name>